<reference evidence="1" key="1">
    <citation type="submission" date="2013-05" db="EMBL/GenBank/DDBJ databases">
        <title>The Mitochondrial Genome of the medicinal plant Salvia miltiorrhiza.</title>
        <authorList>
            <person name="Qian J."/>
        </authorList>
    </citation>
    <scope>NUCLEOTIDE SEQUENCE</scope>
</reference>
<dbReference type="GeneID" id="18126302"/>
<geneLocation type="mitochondrion" evidence="1"/>
<gene>
    <name evidence="1" type="primary">orf106b</name>
    <name evidence="1" type="ORF">Salmi_Mp035</name>
</gene>
<accession>V9P597</accession>
<dbReference type="EMBL" id="KF177345">
    <property type="protein sequence ID" value="AGU16568.1"/>
    <property type="molecule type" value="Genomic_DNA"/>
</dbReference>
<keyword evidence="1" id="KW-0496">Mitochondrion</keyword>
<dbReference type="KEGG" id="smil:18126302"/>
<name>V9P597_SALMI</name>
<dbReference type="AlphaFoldDB" id="V9P597"/>
<proteinExistence type="predicted"/>
<dbReference type="RefSeq" id="YP_008992301.1">
    <property type="nucleotide sequence ID" value="NC_023209.1"/>
</dbReference>
<evidence type="ECO:0000313" key="1">
    <source>
        <dbReference type="EMBL" id="AGU16568.1"/>
    </source>
</evidence>
<protein>
    <submittedName>
        <fullName evidence="1">Uncharacterized protein</fullName>
    </submittedName>
</protein>
<sequence>MRFRKALGIDPVERLDLIFEVKVLARPIRVARKHMGELCYGNRRQGRVGKAGLWPLDGFELPKGWVPSSPGRPTIRKNSWLLNAGSSPVAANSALLSPLLPEGELP</sequence>
<organism evidence="1">
    <name type="scientific">Salvia miltiorrhiza</name>
    <name type="common">Chinese sage</name>
    <dbReference type="NCBI Taxonomy" id="226208"/>
    <lineage>
        <taxon>Eukaryota</taxon>
        <taxon>Viridiplantae</taxon>
        <taxon>Streptophyta</taxon>
        <taxon>Embryophyta</taxon>
        <taxon>Tracheophyta</taxon>
        <taxon>Spermatophyta</taxon>
        <taxon>Magnoliopsida</taxon>
        <taxon>eudicotyledons</taxon>
        <taxon>Gunneridae</taxon>
        <taxon>Pentapetalae</taxon>
        <taxon>asterids</taxon>
        <taxon>lamiids</taxon>
        <taxon>Lamiales</taxon>
        <taxon>Lamiaceae</taxon>
        <taxon>Nepetoideae</taxon>
        <taxon>Mentheae</taxon>
        <taxon>Salviinae</taxon>
        <taxon>Salvia</taxon>
        <taxon>Salvia incertae sedis</taxon>
    </lineage>
</organism>